<evidence type="ECO:0000313" key="2">
    <source>
        <dbReference type="EMBL" id="CAB3254209.1"/>
    </source>
</evidence>
<protein>
    <recommendedName>
        <fullName evidence="4">Tetraspanin</fullName>
    </recommendedName>
</protein>
<sequence>MIGCGAGAEAMRFRFVKPLLAHVNLLLVLYGGAALATAARLKWDPSTYIVFRELFPSEYRALTVGVTAAGFLMLLMPHLAIAGLHATLNTTRKILLYIYAGVMLVLLFGELSLGVWLALRVQLWLNSQAAQQLQEAMELREHLKPLLRYFSRWHPLPQHIDKLIKEAEQDAPCNLYLAAATLILLAVLQPLAIGLALCAARRRANAVAYSTAIAKSTYSGWSAWQRRVAAHCTFVVKIYYREKPRWSPIEVG</sequence>
<evidence type="ECO:0000256" key="1">
    <source>
        <dbReference type="SAM" id="Phobius"/>
    </source>
</evidence>
<feature type="transmembrane region" description="Helical" evidence="1">
    <location>
        <begin position="59"/>
        <end position="82"/>
    </location>
</feature>
<organism evidence="2 3">
    <name type="scientific">Arctia plantaginis</name>
    <name type="common">Wood tiger moth</name>
    <name type="synonym">Phalaena plantaginis</name>
    <dbReference type="NCBI Taxonomy" id="874455"/>
    <lineage>
        <taxon>Eukaryota</taxon>
        <taxon>Metazoa</taxon>
        <taxon>Ecdysozoa</taxon>
        <taxon>Arthropoda</taxon>
        <taxon>Hexapoda</taxon>
        <taxon>Insecta</taxon>
        <taxon>Pterygota</taxon>
        <taxon>Neoptera</taxon>
        <taxon>Endopterygota</taxon>
        <taxon>Lepidoptera</taxon>
        <taxon>Glossata</taxon>
        <taxon>Ditrysia</taxon>
        <taxon>Noctuoidea</taxon>
        <taxon>Erebidae</taxon>
        <taxon>Arctiinae</taxon>
        <taxon>Arctia</taxon>
    </lineage>
</organism>
<keyword evidence="1" id="KW-1133">Transmembrane helix</keyword>
<feature type="transmembrane region" description="Helical" evidence="1">
    <location>
        <begin position="94"/>
        <end position="119"/>
    </location>
</feature>
<gene>
    <name evidence="2" type="ORF">APLA_LOCUS14432</name>
</gene>
<feature type="transmembrane region" description="Helical" evidence="1">
    <location>
        <begin position="19"/>
        <end position="39"/>
    </location>
</feature>
<accession>A0A8S1B3X5</accession>
<dbReference type="AlphaFoldDB" id="A0A8S1B3X5"/>
<keyword evidence="1" id="KW-0472">Membrane</keyword>
<proteinExistence type="predicted"/>
<feature type="transmembrane region" description="Helical" evidence="1">
    <location>
        <begin position="175"/>
        <end position="200"/>
    </location>
</feature>
<keyword evidence="3" id="KW-1185">Reference proteome</keyword>
<dbReference type="OrthoDB" id="7385553at2759"/>
<name>A0A8S1B3X5_ARCPL</name>
<comment type="caution">
    <text evidence="2">The sequence shown here is derived from an EMBL/GenBank/DDBJ whole genome shotgun (WGS) entry which is preliminary data.</text>
</comment>
<evidence type="ECO:0000313" key="3">
    <source>
        <dbReference type="Proteomes" id="UP000494106"/>
    </source>
</evidence>
<evidence type="ECO:0008006" key="4">
    <source>
        <dbReference type="Google" id="ProtNLM"/>
    </source>
</evidence>
<dbReference type="EMBL" id="CADEBC010000562">
    <property type="protein sequence ID" value="CAB3254209.1"/>
    <property type="molecule type" value="Genomic_DNA"/>
</dbReference>
<keyword evidence="1" id="KW-0812">Transmembrane</keyword>
<dbReference type="Proteomes" id="UP000494106">
    <property type="component" value="Unassembled WGS sequence"/>
</dbReference>
<reference evidence="2 3" key="1">
    <citation type="submission" date="2020-04" db="EMBL/GenBank/DDBJ databases">
        <authorList>
            <person name="Wallbank WR R."/>
            <person name="Pardo Diaz C."/>
            <person name="Kozak K."/>
            <person name="Martin S."/>
            <person name="Jiggins C."/>
            <person name="Moest M."/>
            <person name="Warren A I."/>
            <person name="Byers J.R.P. K."/>
            <person name="Montejo-Kovacevich G."/>
            <person name="Yen C E."/>
        </authorList>
    </citation>
    <scope>NUCLEOTIDE SEQUENCE [LARGE SCALE GENOMIC DNA]</scope>
</reference>